<dbReference type="InterPro" id="IPR042098">
    <property type="entry name" value="TauD-like_sf"/>
</dbReference>
<evidence type="ECO:0000313" key="5">
    <source>
        <dbReference type="Proteomes" id="UP000813444"/>
    </source>
</evidence>
<dbReference type="PANTHER" id="PTHR10696:SF49">
    <property type="entry name" value="TAUD_TFDA-LIKE DOMAIN-CONTAINING PROTEIN"/>
    <property type="match status" value="1"/>
</dbReference>
<comment type="caution">
    <text evidence="4">The sequence shown here is derived from an EMBL/GenBank/DDBJ whole genome shotgun (WGS) entry which is preliminary data.</text>
</comment>
<keyword evidence="5" id="KW-1185">Reference proteome</keyword>
<dbReference type="Pfam" id="PF02668">
    <property type="entry name" value="TauD"/>
    <property type="match status" value="1"/>
</dbReference>
<dbReference type="InterPro" id="IPR050411">
    <property type="entry name" value="AlphaKG_dependent_hydroxylases"/>
</dbReference>
<dbReference type="InterPro" id="IPR003819">
    <property type="entry name" value="TauD/TfdA-like"/>
</dbReference>
<evidence type="ECO:0000259" key="3">
    <source>
        <dbReference type="Pfam" id="PF02668"/>
    </source>
</evidence>
<dbReference type="OrthoDB" id="5224680at2759"/>
<dbReference type="PANTHER" id="PTHR10696">
    <property type="entry name" value="GAMMA-BUTYROBETAINE HYDROXYLASE-RELATED"/>
    <property type="match status" value="1"/>
</dbReference>
<accession>A0A8K0T2K8</accession>
<feature type="region of interest" description="Disordered" evidence="2">
    <location>
        <begin position="1"/>
        <end position="27"/>
    </location>
</feature>
<name>A0A8K0T2K8_9HYPO</name>
<gene>
    <name evidence="4" type="ORF">B0I35DRAFT_34725</name>
</gene>
<keyword evidence="1" id="KW-0560">Oxidoreductase</keyword>
<dbReference type="SUPFAM" id="SSF51197">
    <property type="entry name" value="Clavaminate synthase-like"/>
    <property type="match status" value="1"/>
</dbReference>
<feature type="compositionally biased region" description="Polar residues" evidence="2">
    <location>
        <begin position="1"/>
        <end position="21"/>
    </location>
</feature>
<evidence type="ECO:0000313" key="4">
    <source>
        <dbReference type="EMBL" id="KAH7329046.1"/>
    </source>
</evidence>
<sequence length="380" mass="42473">MSSSKVEPVSSTAPSDQQTAASARDAEATELPAGFPAHIKSDLAWSGQDYASSTSYIHFLTDRDIKEVEEGVELFKTWGLDGDKVSRENFPLPNLGPKLDKLRRELYDGKGFALVRGINPNKYTLEDGTLMYLGIQSYLSSTRGRQDKVGNMLVHIVADDSTALKASHHRHSTAPITFHNEEAGDVVSWFTKSTASQGGRCIIASAYTVYNVLAATRPDLVRLLARSDWPFAIPRFQCRPIIFNHEGRLVINFGRTPLMGSDGHPRPAHLPELSAGQKEALDAIESIAQATQLEIATQTGDMHFINNLAVFHRREGFVDGQTDDQKRHLVRMRLRDEELGWSIPPALQDEWSRAFDDERPQMWHLEPSPDGYFPLRSYAN</sequence>
<organism evidence="4 5">
    <name type="scientific">Stachybotrys elegans</name>
    <dbReference type="NCBI Taxonomy" id="80388"/>
    <lineage>
        <taxon>Eukaryota</taxon>
        <taxon>Fungi</taxon>
        <taxon>Dikarya</taxon>
        <taxon>Ascomycota</taxon>
        <taxon>Pezizomycotina</taxon>
        <taxon>Sordariomycetes</taxon>
        <taxon>Hypocreomycetidae</taxon>
        <taxon>Hypocreales</taxon>
        <taxon>Stachybotryaceae</taxon>
        <taxon>Stachybotrys</taxon>
    </lineage>
</organism>
<dbReference type="Gene3D" id="3.60.130.10">
    <property type="entry name" value="Clavaminate synthase-like"/>
    <property type="match status" value="1"/>
</dbReference>
<protein>
    <submittedName>
        <fullName evidence="4">TfdA family oxidoreductase</fullName>
    </submittedName>
</protein>
<reference evidence="4" key="1">
    <citation type="journal article" date="2021" name="Nat. Commun.">
        <title>Genetic determinants of endophytism in the Arabidopsis root mycobiome.</title>
        <authorList>
            <person name="Mesny F."/>
            <person name="Miyauchi S."/>
            <person name="Thiergart T."/>
            <person name="Pickel B."/>
            <person name="Atanasova L."/>
            <person name="Karlsson M."/>
            <person name="Huettel B."/>
            <person name="Barry K.W."/>
            <person name="Haridas S."/>
            <person name="Chen C."/>
            <person name="Bauer D."/>
            <person name="Andreopoulos W."/>
            <person name="Pangilinan J."/>
            <person name="LaButti K."/>
            <person name="Riley R."/>
            <person name="Lipzen A."/>
            <person name="Clum A."/>
            <person name="Drula E."/>
            <person name="Henrissat B."/>
            <person name="Kohler A."/>
            <person name="Grigoriev I.V."/>
            <person name="Martin F.M."/>
            <person name="Hacquard S."/>
        </authorList>
    </citation>
    <scope>NUCLEOTIDE SEQUENCE</scope>
    <source>
        <strain evidence="4">MPI-CAGE-CH-0235</strain>
    </source>
</reference>
<dbReference type="GO" id="GO:0016491">
    <property type="term" value="F:oxidoreductase activity"/>
    <property type="evidence" value="ECO:0007669"/>
    <property type="project" value="UniProtKB-KW"/>
</dbReference>
<evidence type="ECO:0000256" key="1">
    <source>
        <dbReference type="ARBA" id="ARBA00023002"/>
    </source>
</evidence>
<dbReference type="AlphaFoldDB" id="A0A8K0T2K8"/>
<proteinExistence type="predicted"/>
<dbReference type="Proteomes" id="UP000813444">
    <property type="component" value="Unassembled WGS sequence"/>
</dbReference>
<feature type="domain" description="TauD/TfdA-like" evidence="3">
    <location>
        <begin position="85"/>
        <end position="332"/>
    </location>
</feature>
<evidence type="ECO:0000256" key="2">
    <source>
        <dbReference type="SAM" id="MobiDB-lite"/>
    </source>
</evidence>
<dbReference type="EMBL" id="JAGPNK010000001">
    <property type="protein sequence ID" value="KAH7329046.1"/>
    <property type="molecule type" value="Genomic_DNA"/>
</dbReference>